<dbReference type="GO" id="GO:0035091">
    <property type="term" value="F:phosphatidylinositol binding"/>
    <property type="evidence" value="ECO:0007669"/>
    <property type="project" value="InterPro"/>
</dbReference>
<accession>L8H8K8</accession>
<dbReference type="GeneID" id="14922404"/>
<evidence type="ECO:0000313" key="4">
    <source>
        <dbReference type="Proteomes" id="UP000011083"/>
    </source>
</evidence>
<dbReference type="GO" id="GO:0006629">
    <property type="term" value="P:lipid metabolic process"/>
    <property type="evidence" value="ECO:0007669"/>
    <property type="project" value="InterPro"/>
</dbReference>
<feature type="compositionally biased region" description="Low complexity" evidence="1">
    <location>
        <begin position="948"/>
        <end position="964"/>
    </location>
</feature>
<dbReference type="Gene3D" id="3.40.50.1820">
    <property type="entry name" value="alpha/beta hydrolase"/>
    <property type="match status" value="1"/>
</dbReference>
<dbReference type="Pfam" id="PF02450">
    <property type="entry name" value="LCAT"/>
    <property type="match status" value="1"/>
</dbReference>
<reference evidence="3 4" key="1">
    <citation type="journal article" date="2013" name="Genome Biol.">
        <title>Genome of Acanthamoeba castellanii highlights extensive lateral gene transfer and early evolution of tyrosine kinase signaling.</title>
        <authorList>
            <person name="Clarke M."/>
            <person name="Lohan A.J."/>
            <person name="Liu B."/>
            <person name="Lagkouvardos I."/>
            <person name="Roy S."/>
            <person name="Zafar N."/>
            <person name="Bertelli C."/>
            <person name="Schilde C."/>
            <person name="Kianianmomeni A."/>
            <person name="Burglin T.R."/>
            <person name="Frech C."/>
            <person name="Turcotte B."/>
            <person name="Kopec K.O."/>
            <person name="Synnott J.M."/>
            <person name="Choo C."/>
            <person name="Paponov I."/>
            <person name="Finkler A."/>
            <person name="Soon Heng Tan C."/>
            <person name="Hutchins A.P."/>
            <person name="Weinmeier T."/>
            <person name="Rattei T."/>
            <person name="Chu J.S."/>
            <person name="Gimenez G."/>
            <person name="Irimia M."/>
            <person name="Rigden D.J."/>
            <person name="Fitzpatrick D.A."/>
            <person name="Lorenzo-Morales J."/>
            <person name="Bateman A."/>
            <person name="Chiu C.H."/>
            <person name="Tang P."/>
            <person name="Hegemann P."/>
            <person name="Fromm H."/>
            <person name="Raoult D."/>
            <person name="Greub G."/>
            <person name="Miranda-Saavedra D."/>
            <person name="Chen N."/>
            <person name="Nash P."/>
            <person name="Ginger M.L."/>
            <person name="Horn M."/>
            <person name="Schaap P."/>
            <person name="Caler L."/>
            <person name="Loftus B."/>
        </authorList>
    </citation>
    <scope>NUCLEOTIDE SEQUENCE [LARGE SCALE GENOMIC DNA]</scope>
    <source>
        <strain evidence="3 4">Neff</strain>
    </source>
</reference>
<dbReference type="AlphaFoldDB" id="L8H8K8"/>
<feature type="domain" description="C2" evidence="2">
    <location>
        <begin position="278"/>
        <end position="396"/>
    </location>
</feature>
<dbReference type="Proteomes" id="UP000011083">
    <property type="component" value="Unassembled WGS sequence"/>
</dbReference>
<dbReference type="PROSITE" id="PS50004">
    <property type="entry name" value="C2"/>
    <property type="match status" value="2"/>
</dbReference>
<dbReference type="PANTHER" id="PTHR11440">
    <property type="entry name" value="LECITHIN-CHOLESTEROL ACYLTRANSFERASE-RELATED"/>
    <property type="match status" value="1"/>
</dbReference>
<dbReference type="STRING" id="1257118.L8H8K8"/>
<dbReference type="KEGG" id="acan:ACA1_327920"/>
<feature type="region of interest" description="Disordered" evidence="1">
    <location>
        <begin position="923"/>
        <end position="998"/>
    </location>
</feature>
<dbReference type="RefSeq" id="XP_004346049.1">
    <property type="nucleotide sequence ID" value="XM_004345999.1"/>
</dbReference>
<dbReference type="Gene3D" id="2.60.40.150">
    <property type="entry name" value="C2 domain"/>
    <property type="match status" value="2"/>
</dbReference>
<dbReference type="VEuPathDB" id="AmoebaDB:ACA1_327920"/>
<dbReference type="InterPro" id="IPR001683">
    <property type="entry name" value="PX_dom"/>
</dbReference>
<dbReference type="SUPFAM" id="SSF64268">
    <property type="entry name" value="PX domain"/>
    <property type="match status" value="1"/>
</dbReference>
<dbReference type="SUPFAM" id="SSF53474">
    <property type="entry name" value="alpha/beta-Hydrolases"/>
    <property type="match status" value="1"/>
</dbReference>
<dbReference type="InterPro" id="IPR000008">
    <property type="entry name" value="C2_dom"/>
</dbReference>
<dbReference type="Gene3D" id="3.30.1520.10">
    <property type="entry name" value="Phox-like domain"/>
    <property type="match status" value="1"/>
</dbReference>
<dbReference type="InterPro" id="IPR035892">
    <property type="entry name" value="C2_domain_sf"/>
</dbReference>
<keyword evidence="3" id="KW-0808">Transferase</keyword>
<sequence length="998" mass="113123">MEKKDLEIQCTNHKAWGIGKTNIALEIKHKDGTQYCISRTYDEFQNLHKTLKKEMKKDLRKKLPKFPTGMFVNTHDKAAFLSRFFKFLTTEAEFFAHAAVQKFIEPRTKLLHLAVTAGRNIIGKTKKGSNVFCRVAMYDSQKKVGKSVRTAIVKKTLNPVWKEPEPVVYEVNEKSDDQGGVTISCWHRTSFGRNLFLGRINIPFNTIPYNKNISRWFPLHPTHGRKSNVHGEISLNLHFKTNADGKPEDHLTPEEREMKREQKEERQRRRAHRELERGVGEIHLQYLYNPPMGAWEGYLTLKVVEGRKIKMLGDKVVDPYVVLSVGANRERTKTKKSTSAPVWNANYFFYIPPEQASATFDVDLYDWSLLGTSNFVGDASVLLEDLETDFIQDTWWVMCGPPLTQKGISKKLGKQMAEQGYTPNMPIVLVPGFASSGLEVIEGHKPWVGDRVWISLNKIGLQNVKRKFDIGRNKNAYDTLDFGTKNIWIKHLCLHGDDCRSDPAGIKVRAIQGKQAVTYLDPGLLTGSLSYVMGPLVENLESLGYTDGVNLLTAPYDWRLPYFYLEERDGYFTWLMTAIEKMAKREKKPVVLLGHSMGNRIIQYFCLWVVKRTGSRRWLDENVHTFVAVGAPFLGSPKCVRGMISGDRFGMDLLLSSREAKAFGRTLGSTPALMPISKLYSDPAPLRNANANAGAAQQYDDLGVGVIYAKLDEAKPHQSVPYWKFFPIAGAQKTVEIFNKYYVSDPVYSDGGDDESEWPIVAAPPLNRLYAIYGTNLDTERIYFYRRKDKEKEAQWWVLDENPQYDAKDPKLACLKIAGGVGFETAETLQPCIEKLTGRKGYASGDGTVTYASLNHCASWRKDIPELRIDELEGVEHREILNNRLFFKKLIEYICDKPKKIKSPAQLTVRGKKYLKKYGQDDEVDDIAGDHSDEDEDENGSKDDLTLTSSSETFSPASTPTSSPYVGRKGDQPRDNEPDNAPPLHDGSVIIPPRPRAK</sequence>
<evidence type="ECO:0000259" key="2">
    <source>
        <dbReference type="PROSITE" id="PS50004"/>
    </source>
</evidence>
<dbReference type="Pfam" id="PF00168">
    <property type="entry name" value="C2"/>
    <property type="match status" value="2"/>
</dbReference>
<dbReference type="EMBL" id="KB007903">
    <property type="protein sequence ID" value="ELR21505.1"/>
    <property type="molecule type" value="Genomic_DNA"/>
</dbReference>
<dbReference type="InterPro" id="IPR003386">
    <property type="entry name" value="LACT/PDAT_acylTrfase"/>
</dbReference>
<dbReference type="SMART" id="SM00239">
    <property type="entry name" value="C2"/>
    <property type="match status" value="2"/>
</dbReference>
<name>L8H8K8_ACACF</name>
<dbReference type="SUPFAM" id="SSF49562">
    <property type="entry name" value="C2 domain (Calcium/lipid-binding domain, CaLB)"/>
    <property type="match status" value="2"/>
</dbReference>
<evidence type="ECO:0000313" key="3">
    <source>
        <dbReference type="EMBL" id="ELR21505.1"/>
    </source>
</evidence>
<dbReference type="GO" id="GO:0008374">
    <property type="term" value="F:O-acyltransferase activity"/>
    <property type="evidence" value="ECO:0007669"/>
    <property type="project" value="InterPro"/>
</dbReference>
<feature type="compositionally biased region" description="Basic and acidic residues" evidence="1">
    <location>
        <begin position="968"/>
        <end position="977"/>
    </location>
</feature>
<gene>
    <name evidence="3" type="ORF">ACA1_327920</name>
</gene>
<keyword evidence="3" id="KW-0012">Acyltransferase</keyword>
<dbReference type="Pfam" id="PF00787">
    <property type="entry name" value="PX"/>
    <property type="match status" value="1"/>
</dbReference>
<dbReference type="InterPro" id="IPR036871">
    <property type="entry name" value="PX_dom_sf"/>
</dbReference>
<proteinExistence type="predicted"/>
<dbReference type="InterPro" id="IPR029058">
    <property type="entry name" value="AB_hydrolase_fold"/>
</dbReference>
<dbReference type="OrthoDB" id="190846at2759"/>
<keyword evidence="4" id="KW-1185">Reference proteome</keyword>
<protein>
    <submittedName>
        <fullName evidence="3">Lecithin:cholesterol acyltransferase</fullName>
    </submittedName>
</protein>
<dbReference type="CDD" id="cd06093">
    <property type="entry name" value="PX_domain"/>
    <property type="match status" value="1"/>
</dbReference>
<feature type="region of interest" description="Disordered" evidence="1">
    <location>
        <begin position="241"/>
        <end position="273"/>
    </location>
</feature>
<feature type="compositionally biased region" description="Acidic residues" evidence="1">
    <location>
        <begin position="923"/>
        <end position="938"/>
    </location>
</feature>
<feature type="domain" description="C2" evidence="2">
    <location>
        <begin position="89"/>
        <end position="217"/>
    </location>
</feature>
<dbReference type="CDD" id="cd00030">
    <property type="entry name" value="C2"/>
    <property type="match status" value="1"/>
</dbReference>
<organism evidence="3 4">
    <name type="scientific">Acanthamoeba castellanii (strain ATCC 30010 / Neff)</name>
    <dbReference type="NCBI Taxonomy" id="1257118"/>
    <lineage>
        <taxon>Eukaryota</taxon>
        <taxon>Amoebozoa</taxon>
        <taxon>Discosea</taxon>
        <taxon>Longamoebia</taxon>
        <taxon>Centramoebida</taxon>
        <taxon>Acanthamoebidae</taxon>
        <taxon>Acanthamoeba</taxon>
    </lineage>
</organism>
<evidence type="ECO:0000256" key="1">
    <source>
        <dbReference type="SAM" id="MobiDB-lite"/>
    </source>
</evidence>